<reference evidence="1" key="1">
    <citation type="submission" date="2014-09" db="EMBL/GenBank/DDBJ databases">
        <authorList>
            <person name="Magalhaes I.L.F."/>
            <person name="Oliveira U."/>
            <person name="Santos F.R."/>
            <person name="Vidigal T.H.D.A."/>
            <person name="Brescovit A.D."/>
            <person name="Santos A.J."/>
        </authorList>
    </citation>
    <scope>NUCLEOTIDE SEQUENCE</scope>
    <source>
        <tissue evidence="1">Shoot tissue taken approximately 20 cm above the soil surface</tissue>
    </source>
</reference>
<dbReference type="AlphaFoldDB" id="A0A0A8ZJK9"/>
<accession>A0A0A8ZJK9</accession>
<protein>
    <submittedName>
        <fullName evidence="1">Uncharacterized protein</fullName>
    </submittedName>
</protein>
<evidence type="ECO:0000313" key="1">
    <source>
        <dbReference type="EMBL" id="JAD35032.1"/>
    </source>
</evidence>
<reference evidence="1" key="2">
    <citation type="journal article" date="2015" name="Data Brief">
        <title>Shoot transcriptome of the giant reed, Arundo donax.</title>
        <authorList>
            <person name="Barrero R.A."/>
            <person name="Guerrero F.D."/>
            <person name="Moolhuijzen P."/>
            <person name="Goolsby J.A."/>
            <person name="Tidwell J."/>
            <person name="Bellgard S.E."/>
            <person name="Bellgard M.I."/>
        </authorList>
    </citation>
    <scope>NUCLEOTIDE SEQUENCE</scope>
    <source>
        <tissue evidence="1">Shoot tissue taken approximately 20 cm above the soil surface</tissue>
    </source>
</reference>
<proteinExistence type="predicted"/>
<dbReference type="EMBL" id="GBRH01262863">
    <property type="protein sequence ID" value="JAD35032.1"/>
    <property type="molecule type" value="Transcribed_RNA"/>
</dbReference>
<name>A0A0A8ZJK9_ARUDO</name>
<organism evidence="1">
    <name type="scientific">Arundo donax</name>
    <name type="common">Giant reed</name>
    <name type="synonym">Donax arundinaceus</name>
    <dbReference type="NCBI Taxonomy" id="35708"/>
    <lineage>
        <taxon>Eukaryota</taxon>
        <taxon>Viridiplantae</taxon>
        <taxon>Streptophyta</taxon>
        <taxon>Embryophyta</taxon>
        <taxon>Tracheophyta</taxon>
        <taxon>Spermatophyta</taxon>
        <taxon>Magnoliopsida</taxon>
        <taxon>Liliopsida</taxon>
        <taxon>Poales</taxon>
        <taxon>Poaceae</taxon>
        <taxon>PACMAD clade</taxon>
        <taxon>Arundinoideae</taxon>
        <taxon>Arundineae</taxon>
        <taxon>Arundo</taxon>
    </lineage>
</organism>
<sequence>MCNASSDGIARAGLSLLITHLVQSLIGNWGCFEVRSGGGPIYTL</sequence>